<dbReference type="InterPro" id="IPR041445">
    <property type="entry name" value="AAA_lid_4"/>
</dbReference>
<dbReference type="Pfam" id="PF05491">
    <property type="entry name" value="WHD_RuvB"/>
    <property type="match status" value="1"/>
</dbReference>
<evidence type="ECO:0000259" key="10">
    <source>
        <dbReference type="SMART" id="SM00382"/>
    </source>
</evidence>
<comment type="caution">
    <text evidence="11">The sequence shown here is derived from an EMBL/GenBank/DDBJ whole genome shotgun (WGS) entry which is preliminary data.</text>
</comment>
<evidence type="ECO:0000256" key="2">
    <source>
        <dbReference type="ARBA" id="ARBA00022741"/>
    </source>
</evidence>
<keyword evidence="6 9" id="KW-0238">DNA-binding</keyword>
<gene>
    <name evidence="9" type="primary">ruvB</name>
    <name evidence="11" type="ORF">A3F54_00440</name>
</gene>
<comment type="subcellular location">
    <subcellularLocation>
        <location evidence="9">Cytoplasm</location>
    </subcellularLocation>
</comment>
<keyword evidence="5 9" id="KW-0067">ATP-binding</keyword>
<feature type="binding site" evidence="9">
    <location>
        <position position="23"/>
    </location>
    <ligand>
        <name>ATP</name>
        <dbReference type="ChEBI" id="CHEBI:30616"/>
    </ligand>
</feature>
<feature type="binding site" evidence="9">
    <location>
        <position position="67"/>
    </location>
    <ligand>
        <name>ATP</name>
        <dbReference type="ChEBI" id="CHEBI:30616"/>
    </ligand>
</feature>
<comment type="catalytic activity">
    <reaction evidence="9">
        <text>ATP + H2O = ADP + phosphate + H(+)</text>
        <dbReference type="Rhea" id="RHEA:13065"/>
        <dbReference type="ChEBI" id="CHEBI:15377"/>
        <dbReference type="ChEBI" id="CHEBI:15378"/>
        <dbReference type="ChEBI" id="CHEBI:30616"/>
        <dbReference type="ChEBI" id="CHEBI:43474"/>
        <dbReference type="ChEBI" id="CHEBI:456216"/>
    </reaction>
</comment>
<dbReference type="NCBIfam" id="NF000868">
    <property type="entry name" value="PRK00080.1"/>
    <property type="match status" value="1"/>
</dbReference>
<dbReference type="PANTHER" id="PTHR42848:SF1">
    <property type="entry name" value="HOLLIDAY JUNCTION BRANCH MIGRATION COMPLEX SUBUNIT RUVB"/>
    <property type="match status" value="1"/>
</dbReference>
<keyword evidence="1 9" id="KW-0963">Cytoplasm</keyword>
<dbReference type="InterPro" id="IPR008824">
    <property type="entry name" value="RuvB-like_N"/>
</dbReference>
<dbReference type="PANTHER" id="PTHR42848">
    <property type="match status" value="1"/>
</dbReference>
<dbReference type="SUPFAM" id="SSF46785">
    <property type="entry name" value="Winged helix' DNA-binding domain"/>
    <property type="match status" value="1"/>
</dbReference>
<keyword evidence="7 9" id="KW-0233">DNA recombination</keyword>
<dbReference type="SUPFAM" id="SSF52540">
    <property type="entry name" value="P-loop containing nucleoside triphosphate hydrolases"/>
    <property type="match status" value="1"/>
</dbReference>
<keyword evidence="3 9" id="KW-0227">DNA damage</keyword>
<dbReference type="NCBIfam" id="TIGR00635">
    <property type="entry name" value="ruvB"/>
    <property type="match status" value="1"/>
</dbReference>
<feature type="region of interest" description="Small ATPAse domain (RuvB-S)" evidence="9">
    <location>
        <begin position="184"/>
        <end position="254"/>
    </location>
</feature>
<feature type="domain" description="AAA+ ATPase" evidence="10">
    <location>
        <begin position="53"/>
        <end position="184"/>
    </location>
</feature>
<feature type="binding site" evidence="9">
    <location>
        <position position="173"/>
    </location>
    <ligand>
        <name>ATP</name>
        <dbReference type="ChEBI" id="CHEBI:30616"/>
    </ligand>
</feature>
<feature type="binding site" evidence="9">
    <location>
        <position position="64"/>
    </location>
    <ligand>
        <name>ATP</name>
        <dbReference type="ChEBI" id="CHEBI:30616"/>
    </ligand>
</feature>
<evidence type="ECO:0000256" key="1">
    <source>
        <dbReference type="ARBA" id="ARBA00022490"/>
    </source>
</evidence>
<dbReference type="GO" id="GO:0016887">
    <property type="term" value="F:ATP hydrolysis activity"/>
    <property type="evidence" value="ECO:0007669"/>
    <property type="project" value="RHEA"/>
</dbReference>
<keyword evidence="2 9" id="KW-0547">Nucleotide-binding</keyword>
<dbReference type="InterPro" id="IPR003593">
    <property type="entry name" value="AAA+_ATPase"/>
</dbReference>
<organism evidence="11 12">
    <name type="scientific">Candidatus Kerfeldbacteria bacterium RIFCSPHIGHO2_12_FULL_48_17</name>
    <dbReference type="NCBI Taxonomy" id="1798542"/>
    <lineage>
        <taxon>Bacteria</taxon>
        <taxon>Candidatus Kerfeldiibacteriota</taxon>
    </lineage>
</organism>
<comment type="similarity">
    <text evidence="9">Belongs to the RuvB family.</text>
</comment>
<comment type="subunit">
    <text evidence="9">Homohexamer. Forms an RuvA(8)-RuvB(12)-Holliday junction (HJ) complex. HJ DNA is sandwiched between 2 RuvA tetramers; dsDNA enters through RuvA and exits via RuvB. An RuvB hexamer assembles on each DNA strand where it exits the tetramer. Each RuvB hexamer is contacted by two RuvA subunits (via domain III) on 2 adjacent RuvB subunits; this complex drives branch migration. In the full resolvosome a probable DNA-RuvA(4)-RuvB(12)-RuvC(2) complex forms which resolves the HJ.</text>
</comment>
<feature type="binding site" evidence="9">
    <location>
        <position position="220"/>
    </location>
    <ligand>
        <name>ATP</name>
        <dbReference type="ChEBI" id="CHEBI:30616"/>
    </ligand>
</feature>
<dbReference type="GO" id="GO:0000400">
    <property type="term" value="F:four-way junction DNA binding"/>
    <property type="evidence" value="ECO:0007669"/>
    <property type="project" value="UniProtKB-UniRule"/>
</dbReference>
<proteinExistence type="inferred from homology"/>
<comment type="function">
    <text evidence="9">The RuvA-RuvB-RuvC complex processes Holliday junction (HJ) DNA during genetic recombination and DNA repair, while the RuvA-RuvB complex plays an important role in the rescue of blocked DNA replication forks via replication fork reversal (RFR). RuvA specifically binds to HJ cruciform DNA, conferring on it an open structure. The RuvB hexamer acts as an ATP-dependent pump, pulling dsDNA into and through the RuvAB complex. RuvB forms 2 homohexamers on either side of HJ DNA bound by 1 or 2 RuvA tetramers; 4 subunits per hexamer contact DNA at a time. Coordinated motions by a converter formed by DNA-disengaged RuvB subunits stimulates ATP hydrolysis and nucleotide exchange. Immobilization of the converter enables RuvB to convert the ATP-contained energy into a lever motion, pulling 2 nucleotides of DNA out of the RuvA tetramer per ATP hydrolyzed, thus driving DNA branch migration. The RuvB motors rotate together with the DNA substrate, which together with the progressing nucleotide cycle form the mechanistic basis for DNA recombination by continuous HJ branch migration. Branch migration allows RuvC to scan DNA until it finds its consensus sequence, where it cleaves and resolves cruciform DNA.</text>
</comment>
<evidence type="ECO:0000313" key="11">
    <source>
        <dbReference type="EMBL" id="OGY84630.1"/>
    </source>
</evidence>
<evidence type="ECO:0000313" key="12">
    <source>
        <dbReference type="Proteomes" id="UP000176952"/>
    </source>
</evidence>
<feature type="binding site" evidence="9">
    <location>
        <position position="317"/>
    </location>
    <ligand>
        <name>DNA</name>
        <dbReference type="ChEBI" id="CHEBI:16991"/>
    </ligand>
</feature>
<dbReference type="GO" id="GO:0006281">
    <property type="term" value="P:DNA repair"/>
    <property type="evidence" value="ECO:0007669"/>
    <property type="project" value="UniProtKB-UniRule"/>
</dbReference>
<evidence type="ECO:0000256" key="3">
    <source>
        <dbReference type="ARBA" id="ARBA00022763"/>
    </source>
</evidence>
<dbReference type="Gene3D" id="1.10.8.60">
    <property type="match status" value="1"/>
</dbReference>
<dbReference type="Pfam" id="PF05496">
    <property type="entry name" value="RuvB_N"/>
    <property type="match status" value="1"/>
</dbReference>
<name>A0A1G2B8M8_9BACT</name>
<dbReference type="InterPro" id="IPR004605">
    <property type="entry name" value="DNA_helicase_Holl-junc_RuvB"/>
</dbReference>
<evidence type="ECO:0000256" key="5">
    <source>
        <dbReference type="ARBA" id="ARBA00022840"/>
    </source>
</evidence>
<feature type="binding site" evidence="9">
    <location>
        <begin position="130"/>
        <end position="132"/>
    </location>
    <ligand>
        <name>ATP</name>
        <dbReference type="ChEBI" id="CHEBI:30616"/>
    </ligand>
</feature>
<dbReference type="GO" id="GO:0006310">
    <property type="term" value="P:DNA recombination"/>
    <property type="evidence" value="ECO:0007669"/>
    <property type="project" value="UniProtKB-UniRule"/>
</dbReference>
<dbReference type="InterPro" id="IPR008823">
    <property type="entry name" value="RuvB_wg_C"/>
</dbReference>
<protein>
    <recommendedName>
        <fullName evidence="9">Holliday junction branch migration complex subunit RuvB</fullName>
        <ecNumber evidence="9">3.6.4.-</ecNumber>
    </recommendedName>
</protein>
<dbReference type="AlphaFoldDB" id="A0A1G2B8M8"/>
<feature type="binding site" evidence="9">
    <location>
        <position position="68"/>
    </location>
    <ligand>
        <name>ATP</name>
        <dbReference type="ChEBI" id="CHEBI:30616"/>
    </ligand>
</feature>
<dbReference type="GO" id="GO:0005737">
    <property type="term" value="C:cytoplasm"/>
    <property type="evidence" value="ECO:0007669"/>
    <property type="project" value="UniProtKB-SubCell"/>
</dbReference>
<feature type="binding site" evidence="9">
    <location>
        <position position="183"/>
    </location>
    <ligand>
        <name>ATP</name>
        <dbReference type="ChEBI" id="CHEBI:30616"/>
    </ligand>
</feature>
<feature type="binding site" evidence="9">
    <location>
        <position position="69"/>
    </location>
    <ligand>
        <name>ATP</name>
        <dbReference type="ChEBI" id="CHEBI:30616"/>
    </ligand>
</feature>
<dbReference type="GO" id="GO:0009378">
    <property type="term" value="F:four-way junction helicase activity"/>
    <property type="evidence" value="ECO:0007669"/>
    <property type="project" value="InterPro"/>
</dbReference>
<keyword evidence="4 9" id="KW-0378">Hydrolase</keyword>
<dbReference type="Gene3D" id="1.10.10.10">
    <property type="entry name" value="Winged helix-like DNA-binding domain superfamily/Winged helix DNA-binding domain"/>
    <property type="match status" value="1"/>
</dbReference>
<dbReference type="GO" id="GO:0005524">
    <property type="term" value="F:ATP binding"/>
    <property type="evidence" value="ECO:0007669"/>
    <property type="project" value="UniProtKB-UniRule"/>
</dbReference>
<keyword evidence="11" id="KW-0347">Helicase</keyword>
<dbReference type="EMBL" id="MHKD01000012">
    <property type="protein sequence ID" value="OGY84630.1"/>
    <property type="molecule type" value="Genomic_DNA"/>
</dbReference>
<feature type="region of interest" description="Large ATPase domain (RuvB-L)" evidence="9">
    <location>
        <begin position="3"/>
        <end position="183"/>
    </location>
</feature>
<keyword evidence="8 9" id="KW-0234">DNA repair</keyword>
<dbReference type="InterPro" id="IPR036390">
    <property type="entry name" value="WH_DNA-bd_sf"/>
</dbReference>
<evidence type="ECO:0000256" key="4">
    <source>
        <dbReference type="ARBA" id="ARBA00022801"/>
    </source>
</evidence>
<dbReference type="STRING" id="1798542.A3F54_00440"/>
<accession>A0A1G2B8M8</accession>
<dbReference type="Proteomes" id="UP000176952">
    <property type="component" value="Unassembled WGS sequence"/>
</dbReference>
<dbReference type="Pfam" id="PF17864">
    <property type="entry name" value="AAA_lid_4"/>
    <property type="match status" value="1"/>
</dbReference>
<evidence type="ECO:0000256" key="6">
    <source>
        <dbReference type="ARBA" id="ARBA00023125"/>
    </source>
</evidence>
<reference evidence="11 12" key="1">
    <citation type="journal article" date="2016" name="Nat. Commun.">
        <title>Thousands of microbial genomes shed light on interconnected biogeochemical processes in an aquifer system.</title>
        <authorList>
            <person name="Anantharaman K."/>
            <person name="Brown C.T."/>
            <person name="Hug L.A."/>
            <person name="Sharon I."/>
            <person name="Castelle C.J."/>
            <person name="Probst A.J."/>
            <person name="Thomas B.C."/>
            <person name="Singh A."/>
            <person name="Wilkins M.J."/>
            <person name="Karaoz U."/>
            <person name="Brodie E.L."/>
            <person name="Williams K.H."/>
            <person name="Hubbard S.S."/>
            <person name="Banfield J.F."/>
        </authorList>
    </citation>
    <scope>NUCLEOTIDE SEQUENCE [LARGE SCALE GENOMIC DNA]</scope>
</reference>
<comment type="caution">
    <text evidence="9">Lacks conserved residue(s) required for the propagation of feature annotation.</text>
</comment>
<feature type="binding site" evidence="9">
    <location>
        <position position="22"/>
    </location>
    <ligand>
        <name>ATP</name>
        <dbReference type="ChEBI" id="CHEBI:30616"/>
    </ligand>
</feature>
<dbReference type="SMART" id="SM00382">
    <property type="entry name" value="AAA"/>
    <property type="match status" value="1"/>
</dbReference>
<dbReference type="CDD" id="cd00009">
    <property type="entry name" value="AAA"/>
    <property type="match status" value="1"/>
</dbReference>
<feature type="binding site" evidence="9">
    <location>
        <position position="312"/>
    </location>
    <ligand>
        <name>DNA</name>
        <dbReference type="ChEBI" id="CHEBI:16991"/>
    </ligand>
</feature>
<dbReference type="InterPro" id="IPR036388">
    <property type="entry name" value="WH-like_DNA-bd_sf"/>
</dbReference>
<comment type="domain">
    <text evidence="9">Has 3 domains, the large (RuvB-L) and small ATPase (RuvB-S) domains and the C-terminal head (RuvB-H) domain. The head domain binds DNA, while the ATPase domains jointly bind ATP, ADP or are empty depending on the state of the subunit in the translocation cycle. During a single DNA translocation step the structure of each domain remains the same, but their relative positions change.</text>
</comment>
<sequence length="340" mass="37933">MAEDRIISPTEREEEQQFDASLRPKTLQDYIGQEAIKANLKIFIEAAKQREESLEHVLLHGAPGLGKTTLAHIIAREMGVNIRITSGTAIERAGDLAAILTNLQPGDILFIDEIHRLHRTIEEVLYPAMEDYALDLVVGKGPGAKTLRLDLPKFTIIGATTRMSLLSSPLRDRFGNSFRLDFYQPQDLQKILTRSARILNVTLDSPSSQRISQCARQTPRIANRLLKRVRDYAQVHGDGIIALPLAEKALSMLEIDHMGLDTLDRRILEIIIDKFQGGPVGLHTIAATTGEEIDTIADVYEPFLLQLGLLARTLRGRIATEQAYKHLKRSLPTQTQKAAI</sequence>
<feature type="binding site" evidence="9">
    <location>
        <position position="68"/>
    </location>
    <ligand>
        <name>Mg(2+)</name>
        <dbReference type="ChEBI" id="CHEBI:18420"/>
    </ligand>
</feature>
<dbReference type="GO" id="GO:0048476">
    <property type="term" value="C:Holliday junction resolvase complex"/>
    <property type="evidence" value="ECO:0007669"/>
    <property type="project" value="UniProtKB-UniRule"/>
</dbReference>
<evidence type="ECO:0000256" key="9">
    <source>
        <dbReference type="HAMAP-Rule" id="MF_00016"/>
    </source>
</evidence>
<dbReference type="Gene3D" id="3.40.50.300">
    <property type="entry name" value="P-loop containing nucleotide triphosphate hydrolases"/>
    <property type="match status" value="1"/>
</dbReference>
<dbReference type="EC" id="3.6.4.-" evidence="9"/>
<feature type="region of interest" description="Head domain (RuvB-H)" evidence="9">
    <location>
        <begin position="257"/>
        <end position="340"/>
    </location>
</feature>
<evidence type="ECO:0000256" key="7">
    <source>
        <dbReference type="ARBA" id="ARBA00023172"/>
    </source>
</evidence>
<dbReference type="HAMAP" id="MF_00016">
    <property type="entry name" value="DNA_HJ_migration_RuvB"/>
    <property type="match status" value="1"/>
</dbReference>
<dbReference type="InterPro" id="IPR027417">
    <property type="entry name" value="P-loop_NTPase"/>
</dbReference>
<evidence type="ECO:0000256" key="8">
    <source>
        <dbReference type="ARBA" id="ARBA00023204"/>
    </source>
</evidence>